<evidence type="ECO:0000259" key="6">
    <source>
        <dbReference type="PROSITE" id="PS50850"/>
    </source>
</evidence>
<dbReference type="EMBL" id="JACGWU010000005">
    <property type="protein sequence ID" value="MBA8829486.1"/>
    <property type="molecule type" value="Genomic_DNA"/>
</dbReference>
<reference evidence="7 8" key="1">
    <citation type="submission" date="2020-07" db="EMBL/GenBank/DDBJ databases">
        <title>Sequencing the genomes of 1000 actinobacteria strains.</title>
        <authorList>
            <person name="Klenk H.-P."/>
        </authorList>
    </citation>
    <scope>NUCLEOTIDE SEQUENCE [LARGE SCALE GENOMIC DNA]</scope>
    <source>
        <strain evidence="7 8">DSM 23737</strain>
    </source>
</reference>
<dbReference type="InterPro" id="IPR036259">
    <property type="entry name" value="MFS_trans_sf"/>
</dbReference>
<comment type="caution">
    <text evidence="7">The sequence shown here is derived from an EMBL/GenBank/DDBJ whole genome shotgun (WGS) entry which is preliminary data.</text>
</comment>
<feature type="transmembrane region" description="Helical" evidence="5">
    <location>
        <begin position="49"/>
        <end position="68"/>
    </location>
</feature>
<dbReference type="SUPFAM" id="SSF103473">
    <property type="entry name" value="MFS general substrate transporter"/>
    <property type="match status" value="1"/>
</dbReference>
<feature type="transmembrane region" description="Helical" evidence="5">
    <location>
        <begin position="162"/>
        <end position="181"/>
    </location>
</feature>
<dbReference type="CDD" id="cd17321">
    <property type="entry name" value="MFS_MMR_MDR_like"/>
    <property type="match status" value="1"/>
</dbReference>
<gene>
    <name evidence="7" type="ORF">FB555_001595</name>
</gene>
<feature type="transmembrane region" description="Helical" evidence="5">
    <location>
        <begin position="263"/>
        <end position="287"/>
    </location>
</feature>
<keyword evidence="2 5" id="KW-0812">Transmembrane</keyword>
<dbReference type="InterPro" id="IPR011701">
    <property type="entry name" value="MFS"/>
</dbReference>
<evidence type="ECO:0000256" key="3">
    <source>
        <dbReference type="ARBA" id="ARBA00022989"/>
    </source>
</evidence>
<evidence type="ECO:0000256" key="5">
    <source>
        <dbReference type="SAM" id="Phobius"/>
    </source>
</evidence>
<dbReference type="PANTHER" id="PTHR42718">
    <property type="entry name" value="MAJOR FACILITATOR SUPERFAMILY MULTIDRUG TRANSPORTER MFSC"/>
    <property type="match status" value="1"/>
</dbReference>
<dbReference type="Pfam" id="PF07690">
    <property type="entry name" value="MFS_1"/>
    <property type="match status" value="1"/>
</dbReference>
<keyword evidence="3 5" id="KW-1133">Transmembrane helix</keyword>
<evidence type="ECO:0000256" key="4">
    <source>
        <dbReference type="ARBA" id="ARBA00023136"/>
    </source>
</evidence>
<feature type="transmembrane region" description="Helical" evidence="5">
    <location>
        <begin position="299"/>
        <end position="320"/>
    </location>
</feature>
<protein>
    <submittedName>
        <fullName evidence="7">EmrB/QacA subfamily drug resistance transporter</fullName>
    </submittedName>
</protein>
<comment type="subcellular location">
    <subcellularLocation>
        <location evidence="1">Cell membrane</location>
        <topology evidence="1">Multi-pass membrane protein</topology>
    </subcellularLocation>
</comment>
<feature type="transmembrane region" description="Helical" evidence="5">
    <location>
        <begin position="101"/>
        <end position="123"/>
    </location>
</feature>
<dbReference type="GO" id="GO:0022857">
    <property type="term" value="F:transmembrane transporter activity"/>
    <property type="evidence" value="ECO:0007669"/>
    <property type="project" value="InterPro"/>
</dbReference>
<feature type="transmembrane region" description="Helical" evidence="5">
    <location>
        <begin position="400"/>
        <end position="420"/>
    </location>
</feature>
<dbReference type="GO" id="GO:0005886">
    <property type="term" value="C:plasma membrane"/>
    <property type="evidence" value="ECO:0007669"/>
    <property type="project" value="UniProtKB-SubCell"/>
</dbReference>
<name>A0A7W3PPN7_9MICO</name>
<dbReference type="Gene3D" id="1.20.1720.10">
    <property type="entry name" value="Multidrug resistance protein D"/>
    <property type="match status" value="1"/>
</dbReference>
<accession>A0A7W3PPN7</accession>
<evidence type="ECO:0000256" key="2">
    <source>
        <dbReference type="ARBA" id="ARBA00022692"/>
    </source>
</evidence>
<dbReference type="PANTHER" id="PTHR42718:SF42">
    <property type="entry name" value="EXPORT PROTEIN"/>
    <property type="match status" value="1"/>
</dbReference>
<feature type="transmembrane region" description="Helical" evidence="5">
    <location>
        <begin position="193"/>
        <end position="214"/>
    </location>
</feature>
<evidence type="ECO:0000313" key="8">
    <source>
        <dbReference type="Proteomes" id="UP000524237"/>
    </source>
</evidence>
<dbReference type="Proteomes" id="UP000524237">
    <property type="component" value="Unassembled WGS sequence"/>
</dbReference>
<proteinExistence type="predicted"/>
<keyword evidence="4 5" id="KW-0472">Membrane</keyword>
<evidence type="ECO:0000313" key="7">
    <source>
        <dbReference type="EMBL" id="MBA8829486.1"/>
    </source>
</evidence>
<dbReference type="InterPro" id="IPR020846">
    <property type="entry name" value="MFS_dom"/>
</dbReference>
<feature type="transmembrane region" description="Helical" evidence="5">
    <location>
        <begin position="135"/>
        <end position="156"/>
    </location>
</feature>
<feature type="transmembrane region" description="Helical" evidence="5">
    <location>
        <begin position="220"/>
        <end position="242"/>
    </location>
</feature>
<dbReference type="RefSeq" id="WP_182484924.1">
    <property type="nucleotide sequence ID" value="NZ_JACGWU010000005.1"/>
</dbReference>
<evidence type="ECO:0000256" key="1">
    <source>
        <dbReference type="ARBA" id="ARBA00004651"/>
    </source>
</evidence>
<dbReference type="PRINTS" id="PR01036">
    <property type="entry name" value="TCRTETB"/>
</dbReference>
<feature type="transmembrane region" description="Helical" evidence="5">
    <location>
        <begin position="327"/>
        <end position="346"/>
    </location>
</feature>
<sequence>MAKTVLNRRALVVAILAAFVAFLDGSIINVALPAISAELGGGLSVQQWILDSYLITLGALILLAGSLSDVLGRIAVLRIGLIGFGVASIACGLSPTPELLIAGRALQGVAGALLVPSSLALIMGTHQGSAQSRAIGAWTAWTSAAFIVGPLLGGLLTDVISWRWVFFINIVPIAATMILMAPMRNHPAAVRTAIDWWGATLGAVGLGGVVFGLIEQGNFGWGSPIVYVPMVVGALCLGGFLVRQATATVPMMPLSLFRNRNFAVGNAATFAIYAALSLSSLVIVLFLQESAGLSATVSGLIMLPLTIMLIAFSSVFGSLAGRFGSRWFMTAGPLIAAAGLLSLRAIDVPFDFVSQALLGVLLFGLGLAITVAPLTSAVLGAIEPARSGIASAVNNAISRIASLIAVALLGAVVGTVVDAAWLDRALTLSAVLLAVGAVISAIGIRKVAADADVADAAAPESPTQADR</sequence>
<feature type="domain" description="Major facilitator superfamily (MFS) profile" evidence="6">
    <location>
        <begin position="10"/>
        <end position="448"/>
    </location>
</feature>
<organism evidence="7 8">
    <name type="scientific">Alpinimonas psychrophila</name>
    <dbReference type="NCBI Taxonomy" id="748908"/>
    <lineage>
        <taxon>Bacteria</taxon>
        <taxon>Bacillati</taxon>
        <taxon>Actinomycetota</taxon>
        <taxon>Actinomycetes</taxon>
        <taxon>Micrococcales</taxon>
        <taxon>Microbacteriaceae</taxon>
        <taxon>Alpinimonas</taxon>
    </lineage>
</organism>
<dbReference type="AlphaFoldDB" id="A0A7W3PPN7"/>
<feature type="transmembrane region" description="Helical" evidence="5">
    <location>
        <begin position="426"/>
        <end position="444"/>
    </location>
</feature>
<feature type="transmembrane region" description="Helical" evidence="5">
    <location>
        <begin position="352"/>
        <end position="379"/>
    </location>
</feature>
<feature type="transmembrane region" description="Helical" evidence="5">
    <location>
        <begin position="75"/>
        <end position="95"/>
    </location>
</feature>
<keyword evidence="8" id="KW-1185">Reference proteome</keyword>
<dbReference type="Gene3D" id="1.20.1250.20">
    <property type="entry name" value="MFS general substrate transporter like domains"/>
    <property type="match status" value="1"/>
</dbReference>
<dbReference type="PROSITE" id="PS50850">
    <property type="entry name" value="MFS"/>
    <property type="match status" value="1"/>
</dbReference>